<evidence type="ECO:0000256" key="6">
    <source>
        <dbReference type="ARBA" id="ARBA00023136"/>
    </source>
</evidence>
<keyword evidence="5 7" id="KW-1133">Transmembrane helix</keyword>
<keyword evidence="3 9" id="KW-0808">Transferase</keyword>
<evidence type="ECO:0000256" key="5">
    <source>
        <dbReference type="ARBA" id="ARBA00022989"/>
    </source>
</evidence>
<reference evidence="9 10" key="1">
    <citation type="submission" date="2023-07" db="EMBL/GenBank/DDBJ databases">
        <title>Sorghum-associated microbial communities from plants grown in Nebraska, USA.</title>
        <authorList>
            <person name="Schachtman D."/>
        </authorList>
    </citation>
    <scope>NUCLEOTIDE SEQUENCE [LARGE SCALE GENOMIC DNA]</scope>
    <source>
        <strain evidence="9 10">4249</strain>
    </source>
</reference>
<evidence type="ECO:0000256" key="2">
    <source>
        <dbReference type="ARBA" id="ARBA00022676"/>
    </source>
</evidence>
<dbReference type="InterPro" id="IPR001173">
    <property type="entry name" value="Glyco_trans_2-like"/>
</dbReference>
<keyword evidence="4 7" id="KW-0812">Transmembrane</keyword>
<evidence type="ECO:0000256" key="3">
    <source>
        <dbReference type="ARBA" id="ARBA00022679"/>
    </source>
</evidence>
<evidence type="ECO:0000259" key="8">
    <source>
        <dbReference type="Pfam" id="PF00535"/>
    </source>
</evidence>
<keyword evidence="6 7" id="KW-0472">Membrane</keyword>
<comment type="subcellular location">
    <subcellularLocation>
        <location evidence="1">Membrane</location>
        <topology evidence="1">Multi-pass membrane protein</topology>
    </subcellularLocation>
</comment>
<feature type="transmembrane region" description="Helical" evidence="7">
    <location>
        <begin position="264"/>
        <end position="286"/>
    </location>
</feature>
<dbReference type="EC" id="2.4.-.-" evidence="9"/>
<proteinExistence type="predicted"/>
<comment type="caution">
    <text evidence="9">The sequence shown here is derived from an EMBL/GenBank/DDBJ whole genome shotgun (WGS) entry which is preliminary data.</text>
</comment>
<evidence type="ECO:0000313" key="9">
    <source>
        <dbReference type="EMBL" id="MDR7152551.1"/>
    </source>
</evidence>
<keyword evidence="2 9" id="KW-0328">Glycosyltransferase</keyword>
<accession>A0ABU1WUE0</accession>
<keyword evidence="10" id="KW-1185">Reference proteome</keyword>
<sequence>MKLSIVATLYKSAPHLAEFHARASKAASLLAGDDYEIVLVNDGSPDNSLEIAVALTQSDPHTVVVDLSRNFGHHKAMMTGLAHSRGERVFLIDSDLEEEPEWLADFSGDMRRTGCDVVYGVQQRRRGGLLEASTGRLFYKLFRALTGINQPDNIVTARLMTRRYVNALLQHQERELNIGGLWVITGFQQLQRVVQKHSTSPTTYTVAAKFSHLVNAVTSFSSLPLVTTFYAGLLISVSAAGFIAFLTLRYFFIAAPPDGYTSLIASIWLFSGLIILFLGVQGIYIAKVFAEVKQRPYTIVRDVYGIEKNDRSPT</sequence>
<dbReference type="Gene3D" id="3.90.550.10">
    <property type="entry name" value="Spore Coat Polysaccharide Biosynthesis Protein SpsA, Chain A"/>
    <property type="match status" value="1"/>
</dbReference>
<evidence type="ECO:0000256" key="1">
    <source>
        <dbReference type="ARBA" id="ARBA00004141"/>
    </source>
</evidence>
<dbReference type="EMBL" id="JAVDWU010000012">
    <property type="protein sequence ID" value="MDR7152551.1"/>
    <property type="molecule type" value="Genomic_DNA"/>
</dbReference>
<dbReference type="CDD" id="cd04187">
    <property type="entry name" value="DPM1_like_bac"/>
    <property type="match status" value="1"/>
</dbReference>
<evidence type="ECO:0000313" key="10">
    <source>
        <dbReference type="Proteomes" id="UP001265700"/>
    </source>
</evidence>
<dbReference type="InterPro" id="IPR050256">
    <property type="entry name" value="Glycosyltransferase_2"/>
</dbReference>
<dbReference type="RefSeq" id="WP_310321417.1">
    <property type="nucleotide sequence ID" value="NZ_JAVDWU010000012.1"/>
</dbReference>
<organism evidence="9 10">
    <name type="scientific">Hydrogenophaga palleronii</name>
    <dbReference type="NCBI Taxonomy" id="65655"/>
    <lineage>
        <taxon>Bacteria</taxon>
        <taxon>Pseudomonadati</taxon>
        <taxon>Pseudomonadota</taxon>
        <taxon>Betaproteobacteria</taxon>
        <taxon>Burkholderiales</taxon>
        <taxon>Comamonadaceae</taxon>
        <taxon>Hydrogenophaga</taxon>
    </lineage>
</organism>
<feature type="domain" description="Glycosyltransferase 2-like" evidence="8">
    <location>
        <begin position="4"/>
        <end position="167"/>
    </location>
</feature>
<dbReference type="InterPro" id="IPR029044">
    <property type="entry name" value="Nucleotide-diphossugar_trans"/>
</dbReference>
<dbReference type="Pfam" id="PF00535">
    <property type="entry name" value="Glycos_transf_2"/>
    <property type="match status" value="1"/>
</dbReference>
<protein>
    <submittedName>
        <fullName evidence="9">Glycosyltransferase</fullName>
        <ecNumber evidence="9">2.4.-.-</ecNumber>
    </submittedName>
</protein>
<evidence type="ECO:0000256" key="7">
    <source>
        <dbReference type="SAM" id="Phobius"/>
    </source>
</evidence>
<feature type="transmembrane region" description="Helical" evidence="7">
    <location>
        <begin position="229"/>
        <end position="252"/>
    </location>
</feature>
<dbReference type="SUPFAM" id="SSF53448">
    <property type="entry name" value="Nucleotide-diphospho-sugar transferases"/>
    <property type="match status" value="1"/>
</dbReference>
<evidence type="ECO:0000256" key="4">
    <source>
        <dbReference type="ARBA" id="ARBA00022692"/>
    </source>
</evidence>
<dbReference type="GO" id="GO:0016757">
    <property type="term" value="F:glycosyltransferase activity"/>
    <property type="evidence" value="ECO:0007669"/>
    <property type="project" value="UniProtKB-KW"/>
</dbReference>
<gene>
    <name evidence="9" type="ORF">J2W49_004529</name>
</gene>
<dbReference type="Proteomes" id="UP001265700">
    <property type="component" value="Unassembled WGS sequence"/>
</dbReference>
<dbReference type="PANTHER" id="PTHR48090">
    <property type="entry name" value="UNDECAPRENYL-PHOSPHATE 4-DEOXY-4-FORMAMIDO-L-ARABINOSE TRANSFERASE-RELATED"/>
    <property type="match status" value="1"/>
</dbReference>
<name>A0ABU1WUE0_9BURK</name>
<dbReference type="PANTHER" id="PTHR48090:SF1">
    <property type="entry name" value="PROPHAGE BACTOPRENOL GLUCOSYL TRANSFERASE HOMOLOG"/>
    <property type="match status" value="1"/>
</dbReference>